<accession>A0A3S1D1A5</accession>
<proteinExistence type="predicted"/>
<dbReference type="Gene3D" id="1.10.357.10">
    <property type="entry name" value="Tetracycline Repressor, domain 2"/>
    <property type="match status" value="1"/>
</dbReference>
<gene>
    <name evidence="1" type="ORF">ECE50_028135</name>
</gene>
<dbReference type="Pfam" id="PF17931">
    <property type="entry name" value="TetR_C_23"/>
    <property type="match status" value="1"/>
</dbReference>
<dbReference type="InterPro" id="IPR036271">
    <property type="entry name" value="Tet_transcr_reg_TetR-rel_C_sf"/>
</dbReference>
<dbReference type="SUPFAM" id="SSF46689">
    <property type="entry name" value="Homeodomain-like"/>
    <property type="match status" value="1"/>
</dbReference>
<dbReference type="OrthoDB" id="977687at2"/>
<comment type="caution">
    <text evidence="1">The sequence shown here is derived from an EMBL/GenBank/DDBJ whole genome shotgun (WGS) entry which is preliminary data.</text>
</comment>
<dbReference type="AlphaFoldDB" id="A0A3S1D1A5"/>
<evidence type="ECO:0000313" key="1">
    <source>
        <dbReference type="EMBL" id="NSL90725.1"/>
    </source>
</evidence>
<evidence type="ECO:0000313" key="2">
    <source>
        <dbReference type="Proteomes" id="UP000281028"/>
    </source>
</evidence>
<sequence length="211" mass="25158">MDRQLILNAYKLHWLENGKAPVSVYALCKQLEITEASFYEYYSSLEAIEKDVWLAIFRETLDQLSNDEIYQQYGAQEKLLAFYFLWVQKLKEDRSYLLLQKEQFRLPDLYRSKLETFKHAFYDYVTALIKEGYSSSEIKERKYISDQYVHGFWVQALFVLKYWLNDTSVNFEMTDAAIEKAVNLSFQLIRSNTLDSLLDFGKFIFTRKQAL</sequence>
<dbReference type="Proteomes" id="UP000281028">
    <property type="component" value="Unassembled WGS sequence"/>
</dbReference>
<dbReference type="InterPro" id="IPR009057">
    <property type="entry name" value="Homeodomain-like_sf"/>
</dbReference>
<dbReference type="SUPFAM" id="SSF48498">
    <property type="entry name" value="Tetracyclin repressor-like, C-terminal domain"/>
    <property type="match status" value="1"/>
</dbReference>
<protein>
    <submittedName>
        <fullName evidence="1">TetR/AcrR family transcriptional regulator</fullName>
    </submittedName>
</protein>
<name>A0A3S1D1A5_9BACT</name>
<reference evidence="1" key="1">
    <citation type="submission" date="2020-05" db="EMBL/GenBank/DDBJ databases">
        <title>Chitinophaga laudate sp. nov., isolated from a tropical peat swamp.</title>
        <authorList>
            <person name="Goh C.B.S."/>
            <person name="Lee M.S."/>
            <person name="Parimannan S."/>
            <person name="Pasbakhsh P."/>
            <person name="Yule C.M."/>
            <person name="Rajandas H."/>
            <person name="Loke S."/>
            <person name="Croft L."/>
            <person name="Tan J.B.L."/>
        </authorList>
    </citation>
    <scope>NUCLEOTIDE SEQUENCE</scope>
    <source>
        <strain evidence="1">Mgbs1</strain>
    </source>
</reference>
<dbReference type="InterPro" id="IPR041673">
    <property type="entry name" value="TetR_C_23"/>
</dbReference>
<organism evidence="1 2">
    <name type="scientific">Chitinophaga solisilvae</name>
    <dbReference type="NCBI Taxonomy" id="1233460"/>
    <lineage>
        <taxon>Bacteria</taxon>
        <taxon>Pseudomonadati</taxon>
        <taxon>Bacteroidota</taxon>
        <taxon>Chitinophagia</taxon>
        <taxon>Chitinophagales</taxon>
        <taxon>Chitinophagaceae</taxon>
        <taxon>Chitinophaga</taxon>
    </lineage>
</organism>
<dbReference type="EMBL" id="RIAR02000001">
    <property type="protein sequence ID" value="NSL90725.1"/>
    <property type="molecule type" value="Genomic_DNA"/>
</dbReference>
<dbReference type="RefSeq" id="WP_127035748.1">
    <property type="nucleotide sequence ID" value="NZ_JAABOK010000006.1"/>
</dbReference>
<keyword evidence="2" id="KW-1185">Reference proteome</keyword>